<dbReference type="PANTHER" id="PTHR30537:SF3">
    <property type="entry name" value="TRANSCRIPTIONAL REGULATORY PROTEIN"/>
    <property type="match status" value="1"/>
</dbReference>
<evidence type="ECO:0000256" key="2">
    <source>
        <dbReference type="ARBA" id="ARBA00023015"/>
    </source>
</evidence>
<accession>A0A0P9LXB7</accession>
<dbReference type="InterPro" id="IPR058163">
    <property type="entry name" value="LysR-type_TF_proteobact-type"/>
</dbReference>
<dbReference type="PANTHER" id="PTHR30537">
    <property type="entry name" value="HTH-TYPE TRANSCRIPTIONAL REGULATOR"/>
    <property type="match status" value="1"/>
</dbReference>
<evidence type="ECO:0000259" key="5">
    <source>
        <dbReference type="PROSITE" id="PS50931"/>
    </source>
</evidence>
<dbReference type="GO" id="GO:0003700">
    <property type="term" value="F:DNA-binding transcription factor activity"/>
    <property type="evidence" value="ECO:0007669"/>
    <property type="project" value="InterPro"/>
</dbReference>
<evidence type="ECO:0000313" key="6">
    <source>
        <dbReference type="EMBL" id="KPW83212.1"/>
    </source>
</evidence>
<dbReference type="EMBL" id="LJQB01000075">
    <property type="protein sequence ID" value="KPW83212.1"/>
    <property type="molecule type" value="Genomic_DNA"/>
</dbReference>
<dbReference type="InterPro" id="IPR036390">
    <property type="entry name" value="WH_DNA-bd_sf"/>
</dbReference>
<evidence type="ECO:0000256" key="3">
    <source>
        <dbReference type="ARBA" id="ARBA00023125"/>
    </source>
</evidence>
<dbReference type="Proteomes" id="UP000183042">
    <property type="component" value="Unassembled WGS sequence"/>
</dbReference>
<dbReference type="PATRIC" id="fig|200452.3.peg.2005"/>
<dbReference type="SUPFAM" id="SSF53850">
    <property type="entry name" value="Periplasmic binding protein-like II"/>
    <property type="match status" value="1"/>
</dbReference>
<protein>
    <submittedName>
        <fullName evidence="7">DNA-binding transcriptional regulator, LysR family</fullName>
    </submittedName>
    <submittedName>
        <fullName evidence="6">LysR family transcriptional regulator</fullName>
    </submittedName>
</protein>
<evidence type="ECO:0000256" key="4">
    <source>
        <dbReference type="ARBA" id="ARBA00023163"/>
    </source>
</evidence>
<comment type="similarity">
    <text evidence="1">Belongs to the LysR transcriptional regulatory family.</text>
</comment>
<dbReference type="EMBL" id="FNJH01000001">
    <property type="protein sequence ID" value="SDO58836.1"/>
    <property type="molecule type" value="Genomic_DNA"/>
</dbReference>
<dbReference type="Pfam" id="PF00126">
    <property type="entry name" value="HTH_1"/>
    <property type="match status" value="1"/>
</dbReference>
<evidence type="ECO:0000313" key="8">
    <source>
        <dbReference type="Proteomes" id="UP000050411"/>
    </source>
</evidence>
<dbReference type="AlphaFoldDB" id="A0A0P9LXB7"/>
<reference evidence="7 9" key="2">
    <citation type="submission" date="2016-10" db="EMBL/GenBank/DDBJ databases">
        <authorList>
            <person name="Varghese N."/>
            <person name="Submissions S."/>
        </authorList>
    </citation>
    <scope>NUCLEOTIDE SEQUENCE [LARGE SCALE GENOMIC DNA]</scope>
    <source>
        <strain evidence="7 9">DSM 14939</strain>
    </source>
</reference>
<evidence type="ECO:0000313" key="7">
    <source>
        <dbReference type="EMBL" id="SDO58836.1"/>
    </source>
</evidence>
<feature type="domain" description="HTH lysR-type" evidence="5">
    <location>
        <begin position="10"/>
        <end position="67"/>
    </location>
</feature>
<keyword evidence="3 7" id="KW-0238">DNA-binding</keyword>
<proteinExistence type="inferred from homology"/>
<evidence type="ECO:0000313" key="9">
    <source>
        <dbReference type="Proteomes" id="UP000183042"/>
    </source>
</evidence>
<name>A0A0P9LXB7_9PSED</name>
<organism evidence="6 8">
    <name type="scientific">Pseudomonas congelans</name>
    <dbReference type="NCBI Taxonomy" id="200452"/>
    <lineage>
        <taxon>Bacteria</taxon>
        <taxon>Pseudomonadati</taxon>
        <taxon>Pseudomonadota</taxon>
        <taxon>Gammaproteobacteria</taxon>
        <taxon>Pseudomonadales</taxon>
        <taxon>Pseudomonadaceae</taxon>
        <taxon>Pseudomonas</taxon>
    </lineage>
</organism>
<dbReference type="Gene3D" id="3.40.190.290">
    <property type="match status" value="1"/>
</dbReference>
<evidence type="ECO:0000256" key="1">
    <source>
        <dbReference type="ARBA" id="ARBA00009437"/>
    </source>
</evidence>
<sequence length="310" mass="33640">MDSIVIQHEPSWEWYRTFLAVLETGSLSAAGRAIGISQPTAGRHIDGLESALALKLFTRSSDGFSPTSAAYEIAPYAVNLAAMSAALLRKASEGSTHIGGTVRLTVSEVIGVEVLPPILSALRNQHPELVVEMILSNQVDDLLRRDADIAIRMYRPTQNALIARQVGGIEVGLYAHRSYLATHGSPDSLEDLASHTLIGFDRETAFIRGFLKQFPTFARPGLAFRADSELAQLAVMRAGFGIGVCQSTVAARDSALIRVLPSAFSVHMDTWVAMHEDLRNSARCQVVFNALAEGLRMHSQNCQVPMPNVC</sequence>
<dbReference type="Proteomes" id="UP000050411">
    <property type="component" value="Unassembled WGS sequence"/>
</dbReference>
<keyword evidence="2" id="KW-0805">Transcription regulation</keyword>
<keyword evidence="9" id="KW-1185">Reference proteome</keyword>
<dbReference type="InterPro" id="IPR005119">
    <property type="entry name" value="LysR_subst-bd"/>
</dbReference>
<keyword evidence="4" id="KW-0804">Transcription</keyword>
<comment type="caution">
    <text evidence="6">The sequence shown here is derived from an EMBL/GenBank/DDBJ whole genome shotgun (WGS) entry which is preliminary data.</text>
</comment>
<dbReference type="InterPro" id="IPR000847">
    <property type="entry name" value="LysR_HTH_N"/>
</dbReference>
<dbReference type="Pfam" id="PF03466">
    <property type="entry name" value="LysR_substrate"/>
    <property type="match status" value="1"/>
</dbReference>
<dbReference type="InterPro" id="IPR036388">
    <property type="entry name" value="WH-like_DNA-bd_sf"/>
</dbReference>
<dbReference type="GO" id="GO:0006351">
    <property type="term" value="P:DNA-templated transcription"/>
    <property type="evidence" value="ECO:0007669"/>
    <property type="project" value="TreeGrafter"/>
</dbReference>
<reference evidence="6 8" key="1">
    <citation type="submission" date="2015-09" db="EMBL/GenBank/DDBJ databases">
        <title>Genome announcement of multiple Pseudomonas syringae strains.</title>
        <authorList>
            <person name="Thakur S."/>
            <person name="Wang P.W."/>
            <person name="Gong Y."/>
            <person name="Weir B.S."/>
            <person name="Guttman D.S."/>
        </authorList>
    </citation>
    <scope>NUCLEOTIDE SEQUENCE [LARGE SCALE GENOMIC DNA]</scope>
    <source>
        <strain evidence="6 8">ICMP19117</strain>
    </source>
</reference>
<dbReference type="SUPFAM" id="SSF46785">
    <property type="entry name" value="Winged helix' DNA-binding domain"/>
    <property type="match status" value="1"/>
</dbReference>
<gene>
    <name evidence="6" type="ORF">ALO92_01631</name>
    <name evidence="7" type="ORF">SAMN05216596_101858</name>
</gene>
<dbReference type="GO" id="GO:0043565">
    <property type="term" value="F:sequence-specific DNA binding"/>
    <property type="evidence" value="ECO:0007669"/>
    <property type="project" value="TreeGrafter"/>
</dbReference>
<dbReference type="Gene3D" id="1.10.10.10">
    <property type="entry name" value="Winged helix-like DNA-binding domain superfamily/Winged helix DNA-binding domain"/>
    <property type="match status" value="1"/>
</dbReference>
<dbReference type="PROSITE" id="PS50931">
    <property type="entry name" value="HTH_LYSR"/>
    <property type="match status" value="1"/>
</dbReference>